<comment type="caution">
    <text evidence="2">The sequence shown here is derived from an EMBL/GenBank/DDBJ whole genome shotgun (WGS) entry which is preliminary data.</text>
</comment>
<gene>
    <name evidence="2" type="ORF">FN846DRAFT_1024148</name>
</gene>
<reference evidence="2 3" key="1">
    <citation type="submission" date="2019-09" db="EMBL/GenBank/DDBJ databases">
        <title>Draft genome of the ectomycorrhizal ascomycete Sphaerosporella brunnea.</title>
        <authorList>
            <consortium name="DOE Joint Genome Institute"/>
            <person name="Benucci G.M."/>
            <person name="Marozzi G."/>
            <person name="Antonielli L."/>
            <person name="Sanchez S."/>
            <person name="Marco P."/>
            <person name="Wang X."/>
            <person name="Falini L.B."/>
            <person name="Barry K."/>
            <person name="Haridas S."/>
            <person name="Lipzen A."/>
            <person name="Labutti K."/>
            <person name="Grigoriev I.V."/>
            <person name="Murat C."/>
            <person name="Martin F."/>
            <person name="Albertini E."/>
            <person name="Donnini D."/>
            <person name="Bonito G."/>
        </authorList>
    </citation>
    <scope>NUCLEOTIDE SEQUENCE [LARGE SCALE GENOMIC DNA]</scope>
    <source>
        <strain evidence="2 3">Sb_GMNB300</strain>
    </source>
</reference>
<protein>
    <recommendedName>
        <fullName evidence="1">LRAT domain-containing protein</fullName>
    </recommendedName>
</protein>
<dbReference type="Gene3D" id="3.90.1720.10">
    <property type="entry name" value="endopeptidase domain like (from Nostoc punctiforme)"/>
    <property type="match status" value="1"/>
</dbReference>
<feature type="domain" description="LRAT" evidence="1">
    <location>
        <begin position="18"/>
        <end position="116"/>
    </location>
</feature>
<keyword evidence="3" id="KW-1185">Reference proteome</keyword>
<dbReference type="EMBL" id="VXIS01000234">
    <property type="protein sequence ID" value="KAA8895951.1"/>
    <property type="molecule type" value="Genomic_DNA"/>
</dbReference>
<evidence type="ECO:0000259" key="1">
    <source>
        <dbReference type="Pfam" id="PF04970"/>
    </source>
</evidence>
<name>A0A5J5EL93_9PEZI</name>
<dbReference type="Proteomes" id="UP000326924">
    <property type="component" value="Unassembled WGS sequence"/>
</dbReference>
<accession>A0A5J5EL93</accession>
<dbReference type="InParanoid" id="A0A5J5EL93"/>
<organism evidence="2 3">
    <name type="scientific">Sphaerosporella brunnea</name>
    <dbReference type="NCBI Taxonomy" id="1250544"/>
    <lineage>
        <taxon>Eukaryota</taxon>
        <taxon>Fungi</taxon>
        <taxon>Dikarya</taxon>
        <taxon>Ascomycota</taxon>
        <taxon>Pezizomycotina</taxon>
        <taxon>Pezizomycetes</taxon>
        <taxon>Pezizales</taxon>
        <taxon>Pyronemataceae</taxon>
        <taxon>Sphaerosporella</taxon>
    </lineage>
</organism>
<dbReference type="OrthoDB" id="421951at2759"/>
<evidence type="ECO:0000313" key="2">
    <source>
        <dbReference type="EMBL" id="KAA8895951.1"/>
    </source>
</evidence>
<dbReference type="Pfam" id="PF04970">
    <property type="entry name" value="LRAT"/>
    <property type="match status" value="1"/>
</dbReference>
<proteinExistence type="predicted"/>
<evidence type="ECO:0000313" key="3">
    <source>
        <dbReference type="Proteomes" id="UP000326924"/>
    </source>
</evidence>
<sequence>MTRAIRTFARKLSGKRLDHWAVALNDPIDAIFEITAPPAGVLNLVETTDKAAIMRKIATYWEFDDLKLTTALPNAEIHAIAQKLTVCTAKDYIDKHPNYNLLTNNCQHFVKALVKGIRDTGRGANDEDTEKAIDALRSETEPPSLDLLATE</sequence>
<dbReference type="AlphaFoldDB" id="A0A5J5EL93"/>
<dbReference type="InterPro" id="IPR007053">
    <property type="entry name" value="LRAT_dom"/>
</dbReference>